<dbReference type="InterPro" id="IPR039856">
    <property type="entry name" value="EMC2-like"/>
</dbReference>
<keyword evidence="4" id="KW-0256">Endoplasmic reticulum</keyword>
<comment type="function">
    <text evidence="4">Part of the endoplasmic reticulum membrane protein complex (EMC) that enables the energy-independent insertion into endoplasmic reticulum membranes of newly synthesized membrane proteins.</text>
</comment>
<reference evidence="6 7" key="1">
    <citation type="submission" date="2013-02" db="EMBL/GenBank/DDBJ databases">
        <title>The Genome Annotation of Plasmodium falciparum Vietnam Oak-Knoll (FVO).</title>
        <authorList>
            <consortium name="The Broad Institute Genome Sequencing Platform"/>
            <consortium name="The Broad Institute Genome Sequencing Center for Infectious Disease"/>
            <person name="Neafsey D."/>
            <person name="Hoffman S."/>
            <person name="Volkman S."/>
            <person name="Rosenthal P."/>
            <person name="Walker B."/>
            <person name="Young S.K."/>
            <person name="Zeng Q."/>
            <person name="Gargeya S."/>
            <person name="Fitzgerald M."/>
            <person name="Haas B."/>
            <person name="Abouelleil A."/>
            <person name="Allen A.W."/>
            <person name="Alvarado L."/>
            <person name="Arachchi H.M."/>
            <person name="Berlin A.M."/>
            <person name="Chapman S.B."/>
            <person name="Gainer-Dewar J."/>
            <person name="Goldberg J."/>
            <person name="Griggs A."/>
            <person name="Gujja S."/>
            <person name="Hansen M."/>
            <person name="Howarth C."/>
            <person name="Imamovic A."/>
            <person name="Ireland A."/>
            <person name="Larimer J."/>
            <person name="McCowan C."/>
            <person name="Murphy C."/>
            <person name="Pearson M."/>
            <person name="Poon T.W."/>
            <person name="Priest M."/>
            <person name="Roberts A."/>
            <person name="Saif S."/>
            <person name="Shea T."/>
            <person name="Sisk P."/>
            <person name="Sykes S."/>
            <person name="Wortman J."/>
            <person name="Nusbaum C."/>
            <person name="Birren B."/>
        </authorList>
    </citation>
    <scope>NUCLEOTIDE SEQUENCE [LARGE SCALE GENOMIC DNA]</scope>
    <source>
        <strain evidence="7">Vietnam Oak-Knoll (FVO)</strain>
    </source>
</reference>
<dbReference type="SUPFAM" id="SSF48452">
    <property type="entry name" value="TPR-like"/>
    <property type="match status" value="1"/>
</dbReference>
<feature type="repeat" description="TPR" evidence="3">
    <location>
        <begin position="158"/>
        <end position="191"/>
    </location>
</feature>
<dbReference type="Pfam" id="PF22890">
    <property type="entry name" value="TPR_EMC2"/>
    <property type="match status" value="1"/>
</dbReference>
<keyword evidence="1" id="KW-0677">Repeat</keyword>
<dbReference type="OrthoDB" id="124397at2759"/>
<reference evidence="6 7" key="2">
    <citation type="submission" date="2013-02" db="EMBL/GenBank/DDBJ databases">
        <title>The Genome Sequence of Plasmodium falciparum Vietnam Oak-Knoll (FVO).</title>
        <authorList>
            <consortium name="The Broad Institute Genome Sequencing Platform"/>
            <consortium name="The Broad Institute Genome Sequencing Center for Infectious Disease"/>
            <person name="Neafsey D."/>
            <person name="Cheeseman I."/>
            <person name="Volkman S."/>
            <person name="Adams J."/>
            <person name="Walker B."/>
            <person name="Young S.K."/>
            <person name="Zeng Q."/>
            <person name="Gargeya S."/>
            <person name="Fitzgerald M."/>
            <person name="Haas B."/>
            <person name="Abouelleil A."/>
            <person name="Alvarado L."/>
            <person name="Arachchi H.M."/>
            <person name="Berlin A.M."/>
            <person name="Chapman S.B."/>
            <person name="Dewar J."/>
            <person name="Goldberg J."/>
            <person name="Griggs A."/>
            <person name="Gujja S."/>
            <person name="Hansen M."/>
            <person name="Howarth C."/>
            <person name="Imamovic A."/>
            <person name="Larimer J."/>
            <person name="McCowan C."/>
            <person name="Murphy C."/>
            <person name="Neiman D."/>
            <person name="Pearson M."/>
            <person name="Priest M."/>
            <person name="Roberts A."/>
            <person name="Saif S."/>
            <person name="Shea T."/>
            <person name="Sisk P."/>
            <person name="Sykes S."/>
            <person name="Wortman J."/>
            <person name="Nusbaum C."/>
            <person name="Birren B."/>
        </authorList>
    </citation>
    <scope>NUCLEOTIDE SEQUENCE [LARGE SCALE GENOMIC DNA]</scope>
    <source>
        <strain evidence="7">Vietnam Oak-Knoll (FVO)</strain>
    </source>
</reference>
<dbReference type="PROSITE" id="PS50005">
    <property type="entry name" value="TPR"/>
    <property type="match status" value="1"/>
</dbReference>
<evidence type="ECO:0000256" key="3">
    <source>
        <dbReference type="PROSITE-ProRule" id="PRU00339"/>
    </source>
</evidence>
<evidence type="ECO:0000313" key="6">
    <source>
        <dbReference type="EMBL" id="ETW16461.1"/>
    </source>
</evidence>
<proteinExistence type="inferred from homology"/>
<dbReference type="AlphaFoldDB" id="A0A024V0T7"/>
<evidence type="ECO:0000256" key="1">
    <source>
        <dbReference type="ARBA" id="ARBA00022737"/>
    </source>
</evidence>
<comment type="subcellular location">
    <subcellularLocation>
        <location evidence="4">Endoplasmic reticulum membrane</location>
        <topology evidence="4">Peripheral membrane protein</topology>
        <orientation evidence="4">Cytoplasmic side</orientation>
    </subcellularLocation>
</comment>
<name>A0A024V0T7_PLAFA</name>
<protein>
    <recommendedName>
        <fullName evidence="4">ER membrane protein complex subunit 2</fullName>
    </recommendedName>
</protein>
<gene>
    <name evidence="6" type="ORF">PFFVO_04718</name>
</gene>
<organism evidence="6 7">
    <name type="scientific">Plasmodium falciparum Vietnam Oak-Knoll</name>
    <name type="common">FVO</name>
    <dbReference type="NCBI Taxonomy" id="1036723"/>
    <lineage>
        <taxon>Eukaryota</taxon>
        <taxon>Sar</taxon>
        <taxon>Alveolata</taxon>
        <taxon>Apicomplexa</taxon>
        <taxon>Aconoidasida</taxon>
        <taxon>Haemosporida</taxon>
        <taxon>Plasmodiidae</taxon>
        <taxon>Plasmodium</taxon>
        <taxon>Plasmodium (Laverania)</taxon>
    </lineage>
</organism>
<dbReference type="SMR" id="A0A024V0T7"/>
<accession>A0A024V0T7</accession>
<dbReference type="InterPro" id="IPR011990">
    <property type="entry name" value="TPR-like_helical_dom_sf"/>
</dbReference>
<evidence type="ECO:0000259" key="5">
    <source>
        <dbReference type="Pfam" id="PF22890"/>
    </source>
</evidence>
<dbReference type="InterPro" id="IPR019734">
    <property type="entry name" value="TPR_rpt"/>
</dbReference>
<dbReference type="Proteomes" id="UP000030690">
    <property type="component" value="Unassembled WGS sequence"/>
</dbReference>
<keyword evidence="4" id="KW-0472">Membrane</keyword>
<dbReference type="GO" id="GO:0072546">
    <property type="term" value="C:EMC complex"/>
    <property type="evidence" value="ECO:0007669"/>
    <property type="project" value="UniProtKB-UniRule"/>
</dbReference>
<dbReference type="Gene3D" id="1.25.40.10">
    <property type="entry name" value="Tetratricopeptide repeat domain"/>
    <property type="match status" value="1"/>
</dbReference>
<comment type="subunit">
    <text evidence="4">Component of the ER membrane protein complex (EMC).</text>
</comment>
<comment type="similarity">
    <text evidence="4">Belongs to the EMC2 family.</text>
</comment>
<evidence type="ECO:0000313" key="7">
    <source>
        <dbReference type="Proteomes" id="UP000030690"/>
    </source>
</evidence>
<feature type="domain" description="EMC2 TPR-like" evidence="5">
    <location>
        <begin position="94"/>
        <end position="202"/>
    </location>
</feature>
<evidence type="ECO:0000256" key="4">
    <source>
        <dbReference type="RuleBase" id="RU367091"/>
    </source>
</evidence>
<evidence type="ECO:0000256" key="2">
    <source>
        <dbReference type="ARBA" id="ARBA00022803"/>
    </source>
</evidence>
<sequence length="292" mass="34953">MKEENILYYVDNNVKSLQRNYEICLEKNIQELIIYYGIKLLKKYGKKNSIYKWNLYEEILKACIELKLYEYVDIYFKKLNDRFGHLNGKKIEILKGMVYELKDKNDEALCIYKNYIYNDPSDLLIRAKIVKLKKKVEGNINNVIQILNDHLKEFPVDVEAWHELGEIYLKNCYYTYALYCFEEILIHAPKNLYYILSCAELHYTISQYELSSKYFCLSLKLQKNNLRALWGIVLVNLSRYGNKKGKNLNDNVDVILTKKCIDRLYNLYDKNTNFLYRNIILQYLKEIGESFV</sequence>
<keyword evidence="2 3" id="KW-0802">TPR repeat</keyword>
<dbReference type="PANTHER" id="PTHR12760">
    <property type="entry name" value="TETRATRICOPEPTIDE REPEAT PROTEIN"/>
    <property type="match status" value="1"/>
</dbReference>
<dbReference type="InterPro" id="IPR055217">
    <property type="entry name" value="TPR_EMC2"/>
</dbReference>
<dbReference type="EMBL" id="KI925146">
    <property type="protein sequence ID" value="ETW16461.1"/>
    <property type="molecule type" value="Genomic_DNA"/>
</dbReference>